<dbReference type="SUPFAM" id="SSF55031">
    <property type="entry name" value="Bacterial exopeptidase dimerisation domain"/>
    <property type="match status" value="1"/>
</dbReference>
<evidence type="ECO:0000313" key="4">
    <source>
        <dbReference type="EMBL" id="MBG3878728.1"/>
    </source>
</evidence>
<dbReference type="Gene3D" id="3.40.630.10">
    <property type="entry name" value="Zn peptidases"/>
    <property type="match status" value="1"/>
</dbReference>
<evidence type="ECO:0000256" key="1">
    <source>
        <dbReference type="ARBA" id="ARBA00022723"/>
    </source>
</evidence>
<dbReference type="Proteomes" id="UP001194469">
    <property type="component" value="Unassembled WGS sequence"/>
</dbReference>
<reference evidence="4 5" key="1">
    <citation type="submission" date="2019-08" db="EMBL/GenBank/DDBJ databases">
        <authorList>
            <person name="Luo N."/>
        </authorList>
    </citation>
    <scope>NUCLEOTIDE SEQUENCE [LARGE SCALE GENOMIC DNA]</scope>
    <source>
        <strain evidence="4 5">NCIMB 9442</strain>
    </source>
</reference>
<accession>A0ABS0JAG4</accession>
<sequence>MPHRIISALDARRDVVIELQRELTSRPALGPESGGEGERAKADWLLDHLRAIGVTDIEQINAPDPRVPCGHRPNIIARVPGVSPRTVWVLAHMDVVPPGDSALWDGDPWTLRVDGDVLYGRGVEDNQQAIVSGLLVARELLEQGVTPPLSLGLAFVADEETGNARGMAHVAAVRPDLFGPDDLIVVPDFGDSDGTMIEVAEKSMLWLRIAVTGKQCHASTPDEGVNSLAGAAALILRIRHLNERFPDADPLFNPATSTFVPTKKEANVPNVNTVPGSDVFYVDCRVLPRYDLDEVVAALRGLADEVEREHGVSIAITQVLREQAAPPTSPDAEVVTRLRTAIKDVYGVTARPAGIGGGTVAAIVRRMGLSAAVWSKLVPNAHVPNEATRVSCNIGDAKVIATMLFEGGK</sequence>
<dbReference type="SUPFAM" id="SSF53187">
    <property type="entry name" value="Zn-dependent exopeptidases"/>
    <property type="match status" value="1"/>
</dbReference>
<keyword evidence="2" id="KW-0378">Hydrolase</keyword>
<dbReference type="InterPro" id="IPR002933">
    <property type="entry name" value="Peptidase_M20"/>
</dbReference>
<proteinExistence type="predicted"/>
<dbReference type="NCBIfam" id="NF010589">
    <property type="entry name" value="PRK13983.1"/>
    <property type="match status" value="1"/>
</dbReference>
<dbReference type="InterPro" id="IPR050072">
    <property type="entry name" value="Peptidase_M20A"/>
</dbReference>
<comment type="caution">
    <text evidence="4">The sequence shown here is derived from an EMBL/GenBank/DDBJ whole genome shotgun (WGS) entry which is preliminary data.</text>
</comment>
<dbReference type="PANTHER" id="PTHR43808">
    <property type="entry name" value="ACETYLORNITHINE DEACETYLASE"/>
    <property type="match status" value="1"/>
</dbReference>
<dbReference type="EMBL" id="VRYY01000701">
    <property type="protein sequence ID" value="MBG3878728.1"/>
    <property type="molecule type" value="Genomic_DNA"/>
</dbReference>
<name>A0ABS0JAG4_9BACT</name>
<dbReference type="PANTHER" id="PTHR43808:SF32">
    <property type="entry name" value="ARGE_DAPE-RELATED DEACYLASE"/>
    <property type="match status" value="1"/>
</dbReference>
<dbReference type="Pfam" id="PF01546">
    <property type="entry name" value="Peptidase_M20"/>
    <property type="match status" value="1"/>
</dbReference>
<evidence type="ECO:0000313" key="5">
    <source>
        <dbReference type="Proteomes" id="UP001194469"/>
    </source>
</evidence>
<dbReference type="Pfam" id="PF07687">
    <property type="entry name" value="M20_dimer"/>
    <property type="match status" value="1"/>
</dbReference>
<feature type="domain" description="Peptidase M20 dimerisation" evidence="3">
    <location>
        <begin position="200"/>
        <end position="309"/>
    </location>
</feature>
<keyword evidence="1" id="KW-0479">Metal-binding</keyword>
<dbReference type="Gene3D" id="3.30.70.360">
    <property type="match status" value="1"/>
</dbReference>
<organism evidence="4 5">
    <name type="scientific">Nitratidesulfovibrio oxamicus</name>
    <dbReference type="NCBI Taxonomy" id="32016"/>
    <lineage>
        <taxon>Bacteria</taxon>
        <taxon>Pseudomonadati</taxon>
        <taxon>Thermodesulfobacteriota</taxon>
        <taxon>Desulfovibrionia</taxon>
        <taxon>Desulfovibrionales</taxon>
        <taxon>Desulfovibrionaceae</taxon>
        <taxon>Nitratidesulfovibrio</taxon>
    </lineage>
</organism>
<gene>
    <name evidence="4" type="ORF">FVW20_17395</name>
</gene>
<dbReference type="RefSeq" id="WP_196610574.1">
    <property type="nucleotide sequence ID" value="NZ_VRYY01000701.1"/>
</dbReference>
<evidence type="ECO:0000259" key="3">
    <source>
        <dbReference type="Pfam" id="PF07687"/>
    </source>
</evidence>
<keyword evidence="5" id="KW-1185">Reference proteome</keyword>
<dbReference type="InterPro" id="IPR011650">
    <property type="entry name" value="Peptidase_M20_dimer"/>
</dbReference>
<protein>
    <submittedName>
        <fullName evidence="4">M20 family metallo-hydrolase</fullName>
    </submittedName>
</protein>
<evidence type="ECO:0000256" key="2">
    <source>
        <dbReference type="ARBA" id="ARBA00022801"/>
    </source>
</evidence>
<dbReference type="InterPro" id="IPR036264">
    <property type="entry name" value="Bact_exopeptidase_dim_dom"/>
</dbReference>